<evidence type="ECO:0000256" key="7">
    <source>
        <dbReference type="RuleBase" id="RU364093"/>
    </source>
</evidence>
<name>A0ABX1WF90_9RHOB</name>
<comment type="subcellular location">
    <subcellularLocation>
        <location evidence="1 7">Cell membrane</location>
        <topology evidence="1 7">Multi-pass membrane protein</topology>
    </subcellularLocation>
</comment>
<comment type="similarity">
    <text evidence="2 7">Belongs to the FHIPEP (flagella/HR/invasion proteins export pore) family.</text>
</comment>
<keyword evidence="8" id="KW-0966">Cell projection</keyword>
<dbReference type="Gene3D" id="3.40.30.60">
    <property type="entry name" value="FHIPEP family, domain 1"/>
    <property type="match status" value="1"/>
</dbReference>
<dbReference type="PIRSF" id="PIRSF005419">
    <property type="entry name" value="FlhA"/>
    <property type="match status" value="1"/>
</dbReference>
<feature type="transmembrane region" description="Helical" evidence="7">
    <location>
        <begin position="202"/>
        <end position="223"/>
    </location>
</feature>
<sequence>MPKVNIQSLFSPTVLLAIALMTVIVMMILPMPAWVLDVGLAASFALAILIFTLTLFIERPLDFSSFPTILLASLMLRLSLNVSSTKLIIGQGHTGPNAAGDVIEGFASFVMGGSIFLGLVVFGVLLIVNFMVITKGAARMAEVGARFALDGMPGKQLAIDSDMSAGAIDHQQAKERRELEQQETTFFGSLDGASKFVKGDAVAGLLITLLNLVMGLVMGVVVHGMPLASAFETYAILTVGDGLVSQIPAVIISIASALLLARGGTQGATDNAIFSQLGRHPAALSTVAVLMVLFALVPGLPFLPFILGAAILGYAAYNVHQKQQDVDASANLPSTETEAPTSQAIGDILDLDDVHLEFAPDLVSMVLNPGTGLDARIANMRTYVASTFGLILPEIRLTDRADLPTGTYVIKVQGVEQARGVLHPDLILALVQDGFDLLPEGNDVTEPVYGAPARWILPKDQEDAALSGATIVSPPEILATHLLEIIKQNFSRLLTLKSLRRLLSEMTRLSDPVRAEANRKLLDELIPDKVPIDTLHAVLRLLLDERVSIRNMALILESVAEARLTTTQPEGICELVRQRLGFQLVADMKREDGSIPLIQLAPEWEDTFASYQIDAPNTGMDVALPPNVFNKLADGVVSTIAKSADNGLFPAVVTSTRRRWLLRTVMQARGVSNPVLSFEEIGLEAKPALVGTVAA</sequence>
<proteinExistence type="inferred from homology"/>
<keyword evidence="8" id="KW-0282">Flagellum</keyword>
<keyword evidence="7" id="KW-1005">Bacterial flagellum biogenesis</keyword>
<keyword evidence="6 7" id="KW-0472">Membrane</keyword>
<accession>A0ABX1WF90</accession>
<dbReference type="Gene3D" id="3.40.50.12790">
    <property type="entry name" value="FHIPEP family, domain 4"/>
    <property type="match status" value="1"/>
</dbReference>
<keyword evidence="3 7" id="KW-1003">Cell membrane</keyword>
<dbReference type="InterPro" id="IPR042193">
    <property type="entry name" value="FHIPEP_3"/>
</dbReference>
<organism evidence="8 9">
    <name type="scientific">Ruegeria atlantica</name>
    <dbReference type="NCBI Taxonomy" id="81569"/>
    <lineage>
        <taxon>Bacteria</taxon>
        <taxon>Pseudomonadati</taxon>
        <taxon>Pseudomonadota</taxon>
        <taxon>Alphaproteobacteria</taxon>
        <taxon>Rhodobacterales</taxon>
        <taxon>Roseobacteraceae</taxon>
        <taxon>Ruegeria</taxon>
    </lineage>
</organism>
<evidence type="ECO:0000256" key="3">
    <source>
        <dbReference type="ARBA" id="ARBA00022475"/>
    </source>
</evidence>
<dbReference type="InterPro" id="IPR001712">
    <property type="entry name" value="T3SS_FHIPEP"/>
</dbReference>
<evidence type="ECO:0000256" key="2">
    <source>
        <dbReference type="ARBA" id="ARBA00008835"/>
    </source>
</evidence>
<comment type="function">
    <text evidence="7">Required for formation of the rod structure of the flagellar apparatus. Together with FliI and FliH, may constitute the export apparatus of flagellin.</text>
</comment>
<gene>
    <name evidence="7 8" type="primary">flhA</name>
    <name evidence="8" type="ORF">GS617_17070</name>
</gene>
<dbReference type="PANTHER" id="PTHR30161:SF1">
    <property type="entry name" value="FLAGELLAR BIOSYNTHESIS PROTEIN FLHA-RELATED"/>
    <property type="match status" value="1"/>
</dbReference>
<feature type="transmembrane region" description="Helical" evidence="7">
    <location>
        <begin position="109"/>
        <end position="132"/>
    </location>
</feature>
<feature type="transmembrane region" description="Helical" evidence="7">
    <location>
        <begin position="9"/>
        <end position="28"/>
    </location>
</feature>
<dbReference type="PANTHER" id="PTHR30161">
    <property type="entry name" value="FLAGELLAR EXPORT PROTEIN, MEMBRANE FLHA SUBUNIT-RELATED"/>
    <property type="match status" value="1"/>
</dbReference>
<dbReference type="Pfam" id="PF00771">
    <property type="entry name" value="FHIPEP"/>
    <property type="match status" value="1"/>
</dbReference>
<dbReference type="Gene3D" id="1.10.8.540">
    <property type="entry name" value="FHIPEP family, domain 3"/>
    <property type="match status" value="1"/>
</dbReference>
<evidence type="ECO:0000313" key="8">
    <source>
        <dbReference type="EMBL" id="NOD31984.1"/>
    </source>
</evidence>
<dbReference type="NCBIfam" id="TIGR01398">
    <property type="entry name" value="FlhA"/>
    <property type="match status" value="1"/>
</dbReference>
<protein>
    <recommendedName>
        <fullName evidence="7">Flagellar biosynthesis protein FlhA</fullName>
    </recommendedName>
</protein>
<keyword evidence="7" id="KW-1006">Bacterial flagellum protein export</keyword>
<keyword evidence="7" id="KW-0653">Protein transport</keyword>
<evidence type="ECO:0000313" key="9">
    <source>
        <dbReference type="Proteomes" id="UP000599383"/>
    </source>
</evidence>
<keyword evidence="7" id="KW-0813">Transport</keyword>
<evidence type="ECO:0000256" key="1">
    <source>
        <dbReference type="ARBA" id="ARBA00004651"/>
    </source>
</evidence>
<keyword evidence="8" id="KW-0969">Cilium</keyword>
<evidence type="ECO:0000256" key="6">
    <source>
        <dbReference type="ARBA" id="ARBA00023136"/>
    </source>
</evidence>
<dbReference type="InterPro" id="IPR006301">
    <property type="entry name" value="FlhA"/>
</dbReference>
<keyword evidence="5 7" id="KW-1133">Transmembrane helix</keyword>
<dbReference type="InterPro" id="IPR042196">
    <property type="entry name" value="FHIPEP_4"/>
</dbReference>
<dbReference type="Proteomes" id="UP000599383">
    <property type="component" value="Unassembled WGS sequence"/>
</dbReference>
<feature type="transmembrane region" description="Helical" evidence="7">
    <location>
        <begin position="34"/>
        <end position="57"/>
    </location>
</feature>
<feature type="transmembrane region" description="Helical" evidence="7">
    <location>
        <begin position="243"/>
        <end position="261"/>
    </location>
</feature>
<reference evidence="8 9" key="1">
    <citation type="submission" date="2019-12" db="EMBL/GenBank/DDBJ databases">
        <title>Ruegeria JWLKs population differentiation of coral mucus and skeleton niches.</title>
        <authorList>
            <person name="Luo D."/>
        </authorList>
    </citation>
    <scope>NUCLEOTIDE SEQUENCE [LARGE SCALE GENOMIC DNA]</scope>
    <source>
        <strain evidence="8 9">HKCCD6238</strain>
    </source>
</reference>
<keyword evidence="4 7" id="KW-0812">Transmembrane</keyword>
<evidence type="ECO:0000256" key="4">
    <source>
        <dbReference type="ARBA" id="ARBA00022692"/>
    </source>
</evidence>
<evidence type="ECO:0000256" key="5">
    <source>
        <dbReference type="ARBA" id="ARBA00022989"/>
    </source>
</evidence>
<dbReference type="InterPro" id="IPR042194">
    <property type="entry name" value="FHIPEP_1"/>
</dbReference>
<dbReference type="PRINTS" id="PR00949">
    <property type="entry name" value="TYPE3IMAPROT"/>
</dbReference>
<feature type="transmembrane region" description="Helical" evidence="7">
    <location>
        <begin position="282"/>
        <end position="315"/>
    </location>
</feature>
<dbReference type="EMBL" id="WVQY01000007">
    <property type="protein sequence ID" value="NOD31984.1"/>
    <property type="molecule type" value="Genomic_DNA"/>
</dbReference>
<keyword evidence="9" id="KW-1185">Reference proteome</keyword>
<comment type="caution">
    <text evidence="8">The sequence shown here is derived from an EMBL/GenBank/DDBJ whole genome shotgun (WGS) entry which is preliminary data.</text>
</comment>
<feature type="transmembrane region" description="Helical" evidence="7">
    <location>
        <begin position="69"/>
        <end position="89"/>
    </location>
</feature>